<evidence type="ECO:0000259" key="9">
    <source>
        <dbReference type="Pfam" id="PF01850"/>
    </source>
</evidence>
<dbReference type="Gene3D" id="3.40.50.1010">
    <property type="entry name" value="5'-nuclease"/>
    <property type="match status" value="1"/>
</dbReference>
<sequence length="139" mass="15293">MNTVYLADTSALTRLLRGSLELGWADQIDAGIVGVCPVTELEMLFTARSKEDRELILETLNDGYPWVPMPEDVFRRATQVQAMLTERGEHRSAGPVDLLVAATAELNGLTLLHYDRDFDTVTKTTGQPSSWVADPGSVD</sequence>
<dbReference type="SUPFAM" id="SSF88723">
    <property type="entry name" value="PIN domain-like"/>
    <property type="match status" value="1"/>
</dbReference>
<gene>
    <name evidence="10" type="primary">vapc2</name>
    <name evidence="8" type="synonym">vapC</name>
    <name evidence="10" type="ORF">Rhe02_79080</name>
</gene>
<dbReference type="HAMAP" id="MF_00265">
    <property type="entry name" value="VapC_Nob1"/>
    <property type="match status" value="1"/>
</dbReference>
<evidence type="ECO:0000256" key="5">
    <source>
        <dbReference type="ARBA" id="ARBA00022801"/>
    </source>
</evidence>
<evidence type="ECO:0000256" key="2">
    <source>
        <dbReference type="ARBA" id="ARBA00022649"/>
    </source>
</evidence>
<evidence type="ECO:0000256" key="4">
    <source>
        <dbReference type="ARBA" id="ARBA00022723"/>
    </source>
</evidence>
<dbReference type="InterPro" id="IPR050556">
    <property type="entry name" value="Type_II_TA_system_RNase"/>
</dbReference>
<feature type="binding site" evidence="8">
    <location>
        <position position="97"/>
    </location>
    <ligand>
        <name>Mg(2+)</name>
        <dbReference type="ChEBI" id="CHEBI:18420"/>
    </ligand>
</feature>
<evidence type="ECO:0000256" key="8">
    <source>
        <dbReference type="HAMAP-Rule" id="MF_00265"/>
    </source>
</evidence>
<dbReference type="GO" id="GO:0016787">
    <property type="term" value="F:hydrolase activity"/>
    <property type="evidence" value="ECO:0007669"/>
    <property type="project" value="UniProtKB-KW"/>
</dbReference>
<dbReference type="GO" id="GO:0000287">
    <property type="term" value="F:magnesium ion binding"/>
    <property type="evidence" value="ECO:0007669"/>
    <property type="project" value="UniProtKB-UniRule"/>
</dbReference>
<comment type="caution">
    <text evidence="10">The sequence shown here is derived from an EMBL/GenBank/DDBJ whole genome shotgun (WGS) entry which is preliminary data.</text>
</comment>
<keyword evidence="8" id="KW-0800">Toxin</keyword>
<proteinExistence type="inferred from homology"/>
<feature type="domain" description="PIN" evidence="9">
    <location>
        <begin position="5"/>
        <end position="122"/>
    </location>
</feature>
<dbReference type="GO" id="GO:0004540">
    <property type="term" value="F:RNA nuclease activity"/>
    <property type="evidence" value="ECO:0007669"/>
    <property type="project" value="InterPro"/>
</dbReference>
<dbReference type="InterPro" id="IPR002716">
    <property type="entry name" value="PIN_dom"/>
</dbReference>
<dbReference type="Proteomes" id="UP000612899">
    <property type="component" value="Unassembled WGS sequence"/>
</dbReference>
<evidence type="ECO:0000313" key="11">
    <source>
        <dbReference type="Proteomes" id="UP000612899"/>
    </source>
</evidence>
<evidence type="ECO:0000313" key="10">
    <source>
        <dbReference type="EMBL" id="GIH09841.1"/>
    </source>
</evidence>
<dbReference type="GO" id="GO:0090729">
    <property type="term" value="F:toxin activity"/>
    <property type="evidence" value="ECO:0007669"/>
    <property type="project" value="UniProtKB-KW"/>
</dbReference>
<reference evidence="10" key="1">
    <citation type="submission" date="2021-01" db="EMBL/GenBank/DDBJ databases">
        <title>Whole genome shotgun sequence of Rhizocola hellebori NBRC 109834.</title>
        <authorList>
            <person name="Komaki H."/>
            <person name="Tamura T."/>
        </authorList>
    </citation>
    <scope>NUCLEOTIDE SEQUENCE</scope>
    <source>
        <strain evidence="10">NBRC 109834</strain>
    </source>
</reference>
<dbReference type="EMBL" id="BONY01000078">
    <property type="protein sequence ID" value="GIH09841.1"/>
    <property type="molecule type" value="Genomic_DNA"/>
</dbReference>
<keyword evidence="11" id="KW-1185">Reference proteome</keyword>
<keyword evidence="5 8" id="KW-0378">Hydrolase</keyword>
<name>A0A8J3QFX7_9ACTN</name>
<comment type="cofactor">
    <cofactor evidence="1 8">
        <name>Mg(2+)</name>
        <dbReference type="ChEBI" id="CHEBI:18420"/>
    </cofactor>
</comment>
<dbReference type="RefSeq" id="WP_203913570.1">
    <property type="nucleotide sequence ID" value="NZ_BONY01000078.1"/>
</dbReference>
<organism evidence="10 11">
    <name type="scientific">Rhizocola hellebori</name>
    <dbReference type="NCBI Taxonomy" id="1392758"/>
    <lineage>
        <taxon>Bacteria</taxon>
        <taxon>Bacillati</taxon>
        <taxon>Actinomycetota</taxon>
        <taxon>Actinomycetes</taxon>
        <taxon>Micromonosporales</taxon>
        <taxon>Micromonosporaceae</taxon>
        <taxon>Rhizocola</taxon>
    </lineage>
</organism>
<dbReference type="PANTHER" id="PTHR33653">
    <property type="entry name" value="RIBONUCLEASE VAPC2"/>
    <property type="match status" value="1"/>
</dbReference>
<keyword evidence="4 8" id="KW-0479">Metal-binding</keyword>
<keyword evidence="2 8" id="KW-1277">Toxin-antitoxin system</keyword>
<evidence type="ECO:0000256" key="6">
    <source>
        <dbReference type="ARBA" id="ARBA00022842"/>
    </source>
</evidence>
<dbReference type="CDD" id="cd18755">
    <property type="entry name" value="PIN_MtVapC3_VapC21-like"/>
    <property type="match status" value="1"/>
</dbReference>
<protein>
    <recommendedName>
        <fullName evidence="8">Ribonuclease VapC</fullName>
        <shortName evidence="8">RNase VapC</shortName>
        <ecNumber evidence="8">3.1.-.-</ecNumber>
    </recommendedName>
    <alternativeName>
        <fullName evidence="8">Toxin VapC</fullName>
    </alternativeName>
</protein>
<keyword evidence="3 8" id="KW-0540">Nuclease</keyword>
<evidence type="ECO:0000256" key="7">
    <source>
        <dbReference type="ARBA" id="ARBA00038093"/>
    </source>
</evidence>
<comment type="similarity">
    <text evidence="7 8">Belongs to the PINc/VapC protein family.</text>
</comment>
<dbReference type="InterPro" id="IPR022907">
    <property type="entry name" value="VapC_family"/>
</dbReference>
<dbReference type="EC" id="3.1.-.-" evidence="8"/>
<keyword evidence="6 8" id="KW-0460">Magnesium</keyword>
<evidence type="ECO:0000256" key="3">
    <source>
        <dbReference type="ARBA" id="ARBA00022722"/>
    </source>
</evidence>
<feature type="binding site" evidence="8">
    <location>
        <position position="8"/>
    </location>
    <ligand>
        <name>Mg(2+)</name>
        <dbReference type="ChEBI" id="CHEBI:18420"/>
    </ligand>
</feature>
<evidence type="ECO:0000256" key="1">
    <source>
        <dbReference type="ARBA" id="ARBA00001946"/>
    </source>
</evidence>
<dbReference type="InterPro" id="IPR029060">
    <property type="entry name" value="PIN-like_dom_sf"/>
</dbReference>
<dbReference type="AlphaFoldDB" id="A0A8J3QFX7"/>
<dbReference type="Pfam" id="PF01850">
    <property type="entry name" value="PIN"/>
    <property type="match status" value="1"/>
</dbReference>
<dbReference type="PANTHER" id="PTHR33653:SF1">
    <property type="entry name" value="RIBONUCLEASE VAPC2"/>
    <property type="match status" value="1"/>
</dbReference>
<accession>A0A8J3QFX7</accession>
<comment type="function">
    <text evidence="8">Toxic component of a toxin-antitoxin (TA) system. An RNase.</text>
</comment>